<proteinExistence type="predicted"/>
<comment type="caution">
    <text evidence="1">The sequence shown here is derived from an EMBL/GenBank/DDBJ whole genome shotgun (WGS) entry which is preliminary data.</text>
</comment>
<keyword evidence="2" id="KW-1185">Reference proteome</keyword>
<dbReference type="EMBL" id="MUJZ01058467">
    <property type="protein sequence ID" value="OTF71975.1"/>
    <property type="molecule type" value="Genomic_DNA"/>
</dbReference>
<dbReference type="AlphaFoldDB" id="A0A1Y3AXU2"/>
<organism evidence="1 2">
    <name type="scientific">Euroglyphus maynei</name>
    <name type="common">Mayne's house dust mite</name>
    <dbReference type="NCBI Taxonomy" id="6958"/>
    <lineage>
        <taxon>Eukaryota</taxon>
        <taxon>Metazoa</taxon>
        <taxon>Ecdysozoa</taxon>
        <taxon>Arthropoda</taxon>
        <taxon>Chelicerata</taxon>
        <taxon>Arachnida</taxon>
        <taxon>Acari</taxon>
        <taxon>Acariformes</taxon>
        <taxon>Sarcoptiformes</taxon>
        <taxon>Astigmata</taxon>
        <taxon>Psoroptidia</taxon>
        <taxon>Analgoidea</taxon>
        <taxon>Pyroglyphidae</taxon>
        <taxon>Pyroglyphinae</taxon>
        <taxon>Euroglyphus</taxon>
    </lineage>
</organism>
<accession>A0A1Y3AXU2</accession>
<evidence type="ECO:0000313" key="2">
    <source>
        <dbReference type="Proteomes" id="UP000194236"/>
    </source>
</evidence>
<dbReference type="Proteomes" id="UP000194236">
    <property type="component" value="Unassembled WGS sequence"/>
</dbReference>
<reference evidence="1 2" key="1">
    <citation type="submission" date="2017-03" db="EMBL/GenBank/DDBJ databases">
        <title>Genome Survey of Euroglyphus maynei.</title>
        <authorList>
            <person name="Arlian L.G."/>
            <person name="Morgan M.S."/>
            <person name="Rider S.D."/>
        </authorList>
    </citation>
    <scope>NUCLEOTIDE SEQUENCE [LARGE SCALE GENOMIC DNA]</scope>
    <source>
        <strain evidence="1">Arlian Lab</strain>
        <tissue evidence="1">Whole body</tissue>
    </source>
</reference>
<name>A0A1Y3AXU2_EURMA</name>
<evidence type="ECO:0000313" key="1">
    <source>
        <dbReference type="EMBL" id="OTF71975.1"/>
    </source>
</evidence>
<sequence length="73" mass="8561">MIPVEFSFHQSLHLRKSLDRQLQMRVYIVLDLPLIITASSYCDQYNTSCEIIIFVENQKGKSRQNSRNSTLEI</sequence>
<protein>
    <submittedName>
        <fullName evidence="1">Uncharacterized protein</fullName>
    </submittedName>
</protein>
<gene>
    <name evidence="1" type="ORF">BLA29_000475</name>
</gene>